<comment type="caution">
    <text evidence="3">The sequence shown here is derived from an EMBL/GenBank/DDBJ whole genome shotgun (WGS) entry which is preliminary data.</text>
</comment>
<sequence>MKCQDALLEVVLEPSALGNSATMQLKVWKRIKDWATGEDVDALEYLIKGENKKIIKELTHVITDTPDENTQKAYGLLGRLLTFVESVRVPQKAPPKNHFHFLGRFAFSVGGPLMALSSFALAGLGYAEVIDRKRMAEDFADRIMEVEESKKRLQKELDAMKEQIQKEKEEALLKENEALKVQIQKDKEKKEKKLEEEK</sequence>
<keyword evidence="2" id="KW-1133">Transmembrane helix</keyword>
<organism evidence="3 4">
    <name type="scientific">Turnera subulata</name>
    <dbReference type="NCBI Taxonomy" id="218843"/>
    <lineage>
        <taxon>Eukaryota</taxon>
        <taxon>Viridiplantae</taxon>
        <taxon>Streptophyta</taxon>
        <taxon>Embryophyta</taxon>
        <taxon>Tracheophyta</taxon>
        <taxon>Spermatophyta</taxon>
        <taxon>Magnoliopsida</taxon>
        <taxon>eudicotyledons</taxon>
        <taxon>Gunneridae</taxon>
        <taxon>Pentapetalae</taxon>
        <taxon>rosids</taxon>
        <taxon>fabids</taxon>
        <taxon>Malpighiales</taxon>
        <taxon>Passifloraceae</taxon>
        <taxon>Turnera</taxon>
    </lineage>
</organism>
<protein>
    <submittedName>
        <fullName evidence="3">Uncharacterized protein</fullName>
    </submittedName>
</protein>
<proteinExistence type="predicted"/>
<dbReference type="Proteomes" id="UP001141552">
    <property type="component" value="Unassembled WGS sequence"/>
</dbReference>
<evidence type="ECO:0000313" key="4">
    <source>
        <dbReference type="Proteomes" id="UP001141552"/>
    </source>
</evidence>
<dbReference type="AlphaFoldDB" id="A0A9Q0FSV4"/>
<keyword evidence="2" id="KW-0472">Membrane</keyword>
<feature type="transmembrane region" description="Helical" evidence="2">
    <location>
        <begin position="105"/>
        <end position="127"/>
    </location>
</feature>
<gene>
    <name evidence="3" type="ORF">Tsubulata_003067</name>
</gene>
<accession>A0A9Q0FSV4</accession>
<keyword evidence="4" id="KW-1185">Reference proteome</keyword>
<keyword evidence="1" id="KW-0175">Coiled coil</keyword>
<evidence type="ECO:0000256" key="1">
    <source>
        <dbReference type="SAM" id="Coils"/>
    </source>
</evidence>
<reference evidence="3" key="1">
    <citation type="submission" date="2022-02" db="EMBL/GenBank/DDBJ databases">
        <authorList>
            <person name="Henning P.M."/>
            <person name="McCubbin A.G."/>
            <person name="Shore J.S."/>
        </authorList>
    </citation>
    <scope>NUCLEOTIDE SEQUENCE</scope>
    <source>
        <strain evidence="3">F60SS</strain>
        <tissue evidence="3">Leaves</tissue>
    </source>
</reference>
<evidence type="ECO:0000256" key="2">
    <source>
        <dbReference type="SAM" id="Phobius"/>
    </source>
</evidence>
<dbReference type="EMBL" id="JAKUCV010004254">
    <property type="protein sequence ID" value="KAJ4835972.1"/>
    <property type="molecule type" value="Genomic_DNA"/>
</dbReference>
<reference evidence="3" key="2">
    <citation type="journal article" date="2023" name="Plants (Basel)">
        <title>Annotation of the Turnera subulata (Passifloraceae) Draft Genome Reveals the S-Locus Evolved after the Divergence of Turneroideae from Passifloroideae in a Stepwise Manner.</title>
        <authorList>
            <person name="Henning P.M."/>
            <person name="Roalson E.H."/>
            <person name="Mir W."/>
            <person name="McCubbin A.G."/>
            <person name="Shore J.S."/>
        </authorList>
    </citation>
    <scope>NUCLEOTIDE SEQUENCE</scope>
    <source>
        <strain evidence="3">F60SS</strain>
    </source>
</reference>
<evidence type="ECO:0000313" key="3">
    <source>
        <dbReference type="EMBL" id="KAJ4835972.1"/>
    </source>
</evidence>
<name>A0A9Q0FSV4_9ROSI</name>
<feature type="coiled-coil region" evidence="1">
    <location>
        <begin position="136"/>
        <end position="196"/>
    </location>
</feature>
<keyword evidence="2" id="KW-0812">Transmembrane</keyword>